<feature type="compositionally biased region" description="Gly residues" evidence="1">
    <location>
        <begin position="157"/>
        <end position="167"/>
    </location>
</feature>
<dbReference type="PANTHER" id="PTHR41805:SF1">
    <property type="entry name" value="RRNA-PROCESSING PROTEIN FYV7"/>
    <property type="match status" value="1"/>
</dbReference>
<feature type="compositionally biased region" description="Acidic residues" evidence="1">
    <location>
        <begin position="106"/>
        <end position="118"/>
    </location>
</feature>
<evidence type="ECO:0000313" key="3">
    <source>
        <dbReference type="Proteomes" id="UP000279259"/>
    </source>
</evidence>
<keyword evidence="3" id="KW-1185">Reference proteome</keyword>
<dbReference type="Proteomes" id="UP000279259">
    <property type="component" value="Unassembled WGS sequence"/>
</dbReference>
<evidence type="ECO:0000256" key="1">
    <source>
        <dbReference type="SAM" id="MobiDB-lite"/>
    </source>
</evidence>
<dbReference type="PANTHER" id="PTHR41805">
    <property type="entry name" value="EXPRESSED PROTEIN"/>
    <property type="match status" value="1"/>
</dbReference>
<dbReference type="STRING" id="1890683.A0A427YRT3"/>
<feature type="compositionally biased region" description="Basic and acidic residues" evidence="1">
    <location>
        <begin position="183"/>
        <end position="196"/>
    </location>
</feature>
<feature type="region of interest" description="Disordered" evidence="1">
    <location>
        <begin position="1"/>
        <end position="49"/>
    </location>
</feature>
<reference evidence="2 3" key="1">
    <citation type="submission" date="2018-11" db="EMBL/GenBank/DDBJ databases">
        <title>Genome sequence of Saitozyma podzolica DSM 27192.</title>
        <authorList>
            <person name="Aliyu H."/>
            <person name="Gorte O."/>
            <person name="Ochsenreither K."/>
        </authorList>
    </citation>
    <scope>NUCLEOTIDE SEQUENCE [LARGE SCALE GENOMIC DNA]</scope>
    <source>
        <strain evidence="2 3">DSM 27192</strain>
    </source>
</reference>
<protein>
    <recommendedName>
        <fullName evidence="4">rRNA-processing protein FYV7</fullName>
    </recommendedName>
</protein>
<gene>
    <name evidence="2" type="ORF">EHS25_006483</name>
</gene>
<organism evidence="2 3">
    <name type="scientific">Saitozyma podzolica</name>
    <dbReference type="NCBI Taxonomy" id="1890683"/>
    <lineage>
        <taxon>Eukaryota</taxon>
        <taxon>Fungi</taxon>
        <taxon>Dikarya</taxon>
        <taxon>Basidiomycota</taxon>
        <taxon>Agaricomycotina</taxon>
        <taxon>Tremellomycetes</taxon>
        <taxon>Tremellales</taxon>
        <taxon>Trimorphomycetaceae</taxon>
        <taxon>Saitozyma</taxon>
    </lineage>
</organism>
<proteinExistence type="predicted"/>
<sequence>MPRVTKKQKEAGKAPGSKVSHGGARGAQPERKKGFHVGPAHAAKDAYLGKAKKIKADLIMRAKMKKSYAKVLKQEGMGSERLSRRTGDEARGMVPEQAGTGSGLGEGDEDEDEDETKGEDEGTGRGESSRSGAGKSRERERDIESRMLGRSSSRGSTRGGGPRGPGGQEPKVDPRGKGKGRAHPNDHGDTENDSRKPFQPIARTSSGGTRARALSPSAIGPPMPITSLRTLKKEAFSKYHAPRRRDDGVRPAGAGGGGGPTTGGGRGGRGQPNMGARMGALLEKIRRDRV</sequence>
<feature type="compositionally biased region" description="Basic and acidic residues" evidence="1">
    <location>
        <begin position="81"/>
        <end position="91"/>
    </location>
</feature>
<dbReference type="EMBL" id="RSCD01000003">
    <property type="protein sequence ID" value="RSH93834.1"/>
    <property type="molecule type" value="Genomic_DNA"/>
</dbReference>
<comment type="caution">
    <text evidence="2">The sequence shown here is derived from an EMBL/GenBank/DDBJ whole genome shotgun (WGS) entry which is preliminary data.</text>
</comment>
<feature type="compositionally biased region" description="Basic and acidic residues" evidence="1">
    <location>
        <begin position="119"/>
        <end position="128"/>
    </location>
</feature>
<dbReference type="AlphaFoldDB" id="A0A427YRT3"/>
<name>A0A427YRT3_9TREE</name>
<dbReference type="OrthoDB" id="2135053at2759"/>
<accession>A0A427YRT3</accession>
<feature type="region of interest" description="Disordered" evidence="1">
    <location>
        <begin position="65"/>
        <end position="290"/>
    </location>
</feature>
<evidence type="ECO:0000313" key="2">
    <source>
        <dbReference type="EMBL" id="RSH93834.1"/>
    </source>
</evidence>
<feature type="compositionally biased region" description="Gly residues" evidence="1">
    <location>
        <begin position="253"/>
        <end position="270"/>
    </location>
</feature>
<feature type="compositionally biased region" description="Basic and acidic residues" evidence="1">
    <location>
        <begin position="135"/>
        <end position="147"/>
    </location>
</feature>
<evidence type="ECO:0008006" key="4">
    <source>
        <dbReference type="Google" id="ProtNLM"/>
    </source>
</evidence>